<feature type="domain" description="PTS EIIA type-4" evidence="2">
    <location>
        <begin position="1"/>
        <end position="124"/>
    </location>
</feature>
<evidence type="ECO:0000313" key="4">
    <source>
        <dbReference type="Proteomes" id="UP000186341"/>
    </source>
</evidence>
<dbReference type="Proteomes" id="UP000186341">
    <property type="component" value="Unassembled WGS sequence"/>
</dbReference>
<organism evidence="3 4">
    <name type="scientific">Ileibacterium valens</name>
    <dbReference type="NCBI Taxonomy" id="1862668"/>
    <lineage>
        <taxon>Bacteria</taxon>
        <taxon>Bacillati</taxon>
        <taxon>Bacillota</taxon>
        <taxon>Erysipelotrichia</taxon>
        <taxon>Erysipelotrichales</taxon>
        <taxon>Erysipelotrichaceae</taxon>
        <taxon>Ileibacterium</taxon>
    </lineage>
</organism>
<name>A0A1U7NE59_9FIRM</name>
<dbReference type="Pfam" id="PF03610">
    <property type="entry name" value="EIIA-man"/>
    <property type="match status" value="1"/>
</dbReference>
<dbReference type="RefSeq" id="WP_075820676.1">
    <property type="nucleotide sequence ID" value="NZ_CAPGRR010000112.1"/>
</dbReference>
<dbReference type="AlphaFoldDB" id="A0A1U7NE59"/>
<gene>
    <name evidence="3" type="ORF">BO222_09870</name>
</gene>
<dbReference type="GO" id="GO:0009401">
    <property type="term" value="P:phosphoenolpyruvate-dependent sugar phosphotransferase system"/>
    <property type="evidence" value="ECO:0007669"/>
    <property type="project" value="InterPro"/>
</dbReference>
<dbReference type="GO" id="GO:0016020">
    <property type="term" value="C:membrane"/>
    <property type="evidence" value="ECO:0007669"/>
    <property type="project" value="InterPro"/>
</dbReference>
<keyword evidence="4" id="KW-1185">Reference proteome</keyword>
<evidence type="ECO:0000256" key="1">
    <source>
        <dbReference type="ARBA" id="ARBA00022679"/>
    </source>
</evidence>
<dbReference type="Gene3D" id="3.40.50.510">
    <property type="entry name" value="Phosphotransferase system, mannose-type IIA component"/>
    <property type="match status" value="1"/>
</dbReference>
<dbReference type="PANTHER" id="PTHR33799">
    <property type="entry name" value="PTS PERMEASE-RELATED-RELATED"/>
    <property type="match status" value="1"/>
</dbReference>
<dbReference type="EMBL" id="MPJW01000190">
    <property type="protein sequence ID" value="OLU37773.1"/>
    <property type="molecule type" value="Genomic_DNA"/>
</dbReference>
<sequence length="131" mass="14286">MTGIIITGYGKFAEGLKDALEAVTGPAENIETVSFSQNDTEELFNTRLQDAINHLKGCSSILFLCDMTGGIPYRLATQNAEQMESEVLAGINLGMLVESSISRQFTLDVHALAEQVLNIGRDQVERFAMNS</sequence>
<protein>
    <recommendedName>
        <fullName evidence="2">PTS EIIA type-4 domain-containing protein</fullName>
    </recommendedName>
</protein>
<accession>A0A1U7NE59</accession>
<proteinExistence type="predicted"/>
<reference evidence="3 4" key="1">
    <citation type="submission" date="2016-11" db="EMBL/GenBank/DDBJ databases">
        <title>Description of two novel members of the family Erysipelotrichaceae: Ileibacterium lipovorans gen. nov., sp. nov. and Dubosiella newyorkensis, gen. nov., sp. nov.</title>
        <authorList>
            <person name="Cox L.M."/>
            <person name="Sohn J."/>
            <person name="Tyrrell K.L."/>
            <person name="Citron D.M."/>
            <person name="Lawson P.A."/>
            <person name="Patel N.B."/>
            <person name="Iizumi T."/>
            <person name="Perez-Perez G.I."/>
            <person name="Goldstein E.J."/>
            <person name="Blaser M.J."/>
        </authorList>
    </citation>
    <scope>NUCLEOTIDE SEQUENCE [LARGE SCALE GENOMIC DNA]</scope>
    <source>
        <strain evidence="3 4">NYU-BL-A3</strain>
    </source>
</reference>
<dbReference type="InterPro" id="IPR004701">
    <property type="entry name" value="PTS_EIIA_man-typ"/>
</dbReference>
<dbReference type="GO" id="GO:0016740">
    <property type="term" value="F:transferase activity"/>
    <property type="evidence" value="ECO:0007669"/>
    <property type="project" value="UniProtKB-KW"/>
</dbReference>
<dbReference type="InterPro" id="IPR051471">
    <property type="entry name" value="Bacterial_PTS_sugar_comp"/>
</dbReference>
<dbReference type="PANTHER" id="PTHR33799:SF1">
    <property type="entry name" value="PTS SYSTEM MANNOSE-SPECIFIC EIIAB COMPONENT-RELATED"/>
    <property type="match status" value="1"/>
</dbReference>
<dbReference type="PROSITE" id="PS51096">
    <property type="entry name" value="PTS_EIIA_TYPE_4"/>
    <property type="match status" value="1"/>
</dbReference>
<evidence type="ECO:0000313" key="3">
    <source>
        <dbReference type="EMBL" id="OLU37773.1"/>
    </source>
</evidence>
<dbReference type="InterPro" id="IPR036662">
    <property type="entry name" value="PTS_EIIA_man-typ_sf"/>
</dbReference>
<keyword evidence="1" id="KW-0808">Transferase</keyword>
<dbReference type="SUPFAM" id="SSF53062">
    <property type="entry name" value="PTS system fructose IIA component-like"/>
    <property type="match status" value="1"/>
</dbReference>
<evidence type="ECO:0000259" key="2">
    <source>
        <dbReference type="PROSITE" id="PS51096"/>
    </source>
</evidence>
<comment type="caution">
    <text evidence="3">The sequence shown here is derived from an EMBL/GenBank/DDBJ whole genome shotgun (WGS) entry which is preliminary data.</text>
</comment>